<dbReference type="EMBL" id="JAUTDP010000006">
    <property type="protein sequence ID" value="KAK3398609.1"/>
    <property type="molecule type" value="Genomic_DNA"/>
</dbReference>
<dbReference type="Proteomes" id="UP001281003">
    <property type="component" value="Unassembled WGS sequence"/>
</dbReference>
<reference evidence="3" key="2">
    <citation type="submission" date="2023-07" db="EMBL/GenBank/DDBJ databases">
        <authorList>
            <consortium name="Lawrence Berkeley National Laboratory"/>
            <person name="Haridas S."/>
            <person name="Hensen N."/>
            <person name="Bonometti L."/>
            <person name="Westerberg I."/>
            <person name="Brannstrom I.O."/>
            <person name="Guillou S."/>
            <person name="Cros-Aarteil S."/>
            <person name="Calhoun S."/>
            <person name="Kuo A."/>
            <person name="Mondo S."/>
            <person name="Pangilinan J."/>
            <person name="Riley R."/>
            <person name="LaButti K."/>
            <person name="Andreopoulos B."/>
            <person name="Lipzen A."/>
            <person name="Chen C."/>
            <person name="Yanf M."/>
            <person name="Daum C."/>
            <person name="Ng V."/>
            <person name="Clum A."/>
            <person name="Steindorff A."/>
            <person name="Ohm R."/>
            <person name="Martin F."/>
            <person name="Silar P."/>
            <person name="Natvig D."/>
            <person name="Lalanne C."/>
            <person name="Gautier V."/>
            <person name="Ament-velasquez S.L."/>
            <person name="Kruys A."/>
            <person name="Hutchinson M.I."/>
            <person name="Powell A.J."/>
            <person name="Barry K."/>
            <person name="Miller A.N."/>
            <person name="Grigoriev I.V."/>
            <person name="Debuchy R."/>
            <person name="Gladieux P."/>
            <person name="Thoren M.H."/>
            <person name="Johannesson H."/>
        </authorList>
    </citation>
    <scope>NUCLEOTIDE SEQUENCE</scope>
    <source>
        <strain evidence="3">FGSC 1904</strain>
    </source>
</reference>
<feature type="region of interest" description="Disordered" evidence="2">
    <location>
        <begin position="436"/>
        <end position="458"/>
    </location>
</feature>
<feature type="compositionally biased region" description="Low complexity" evidence="2">
    <location>
        <begin position="440"/>
        <end position="458"/>
    </location>
</feature>
<name>A0AAE0PF10_SORBR</name>
<comment type="caution">
    <text evidence="3">The sequence shown here is derived from an EMBL/GenBank/DDBJ whole genome shotgun (WGS) entry which is preliminary data.</text>
</comment>
<keyword evidence="3" id="KW-0808">Transferase</keyword>
<evidence type="ECO:0000256" key="2">
    <source>
        <dbReference type="SAM" id="MobiDB-lite"/>
    </source>
</evidence>
<accession>A0AAE0PF10</accession>
<dbReference type="Pfam" id="PF13489">
    <property type="entry name" value="Methyltransf_23"/>
    <property type="match status" value="1"/>
</dbReference>
<evidence type="ECO:0000256" key="1">
    <source>
        <dbReference type="ARBA" id="ARBA00038158"/>
    </source>
</evidence>
<evidence type="ECO:0000313" key="4">
    <source>
        <dbReference type="Proteomes" id="UP001281003"/>
    </source>
</evidence>
<organism evidence="3 4">
    <name type="scientific">Sordaria brevicollis</name>
    <dbReference type="NCBI Taxonomy" id="83679"/>
    <lineage>
        <taxon>Eukaryota</taxon>
        <taxon>Fungi</taxon>
        <taxon>Dikarya</taxon>
        <taxon>Ascomycota</taxon>
        <taxon>Pezizomycotina</taxon>
        <taxon>Sordariomycetes</taxon>
        <taxon>Sordariomycetidae</taxon>
        <taxon>Sordariales</taxon>
        <taxon>Sordariaceae</taxon>
        <taxon>Sordaria</taxon>
    </lineage>
</organism>
<dbReference type="GO" id="GO:0032259">
    <property type="term" value="P:methylation"/>
    <property type="evidence" value="ECO:0007669"/>
    <property type="project" value="UniProtKB-KW"/>
</dbReference>
<dbReference type="CDD" id="cd02440">
    <property type="entry name" value="AdoMet_MTases"/>
    <property type="match status" value="1"/>
</dbReference>
<dbReference type="PANTHER" id="PTHR43591">
    <property type="entry name" value="METHYLTRANSFERASE"/>
    <property type="match status" value="1"/>
</dbReference>
<keyword evidence="4" id="KW-1185">Reference proteome</keyword>
<dbReference type="GO" id="GO:0008168">
    <property type="term" value="F:methyltransferase activity"/>
    <property type="evidence" value="ECO:0007669"/>
    <property type="project" value="UniProtKB-KW"/>
</dbReference>
<sequence length="458" mass="52157">MAFSHMHPAHVIRDPFLLDWRPGNLSYPLRSLHAPHSPGNYVLLCGVYYSISVYLIHHDLPGQVFFSLIYSFLGLFEPSGIQPDSSSKGHALICAGKLDDNEMEQGTGVIEPLGEGEWQSGDDTATSDYDPSIAESRYGSLTASVNDHVWEYGRRYHTFREGRYPIPNDDLEYNREYMRHALFKEMLYGKLFTAPIGNHPQKIADLGTGFGDWAIEMGEMFPSAKVVGVDLSPIQPVWIPPNVEFVVDDIEDEWVQDSDFDFIHLRYVSMAIRDNTTLFRRIFENLKPGGWVESAEMKPLVFSDRDDSVKPDHPLQKFYDLGNEVLTTRYGFEVGIAEHIQDLMLRTGFINVRQRIIDVPVGVWAREKRMRYMGRLMADVSLDLCAAMSARPFIENGMEEKEREELRDSVKAALNNREIHALVPIYIVIGQKPPLSANPSTTSFSSSQHQQQQQHQQT</sequence>
<gene>
    <name evidence="3" type="ORF">B0T20DRAFT_453336</name>
</gene>
<dbReference type="InterPro" id="IPR029063">
    <property type="entry name" value="SAM-dependent_MTases_sf"/>
</dbReference>
<protein>
    <submittedName>
        <fullName evidence="3">S-adenosyl-L-methionine-dependent methyltransferase</fullName>
    </submittedName>
</protein>
<comment type="similarity">
    <text evidence="1">Belongs to the methyltransferase superfamily. LaeA methyltransferase family.</text>
</comment>
<keyword evidence="3" id="KW-0489">Methyltransferase</keyword>
<dbReference type="SUPFAM" id="SSF53335">
    <property type="entry name" value="S-adenosyl-L-methionine-dependent methyltransferases"/>
    <property type="match status" value="1"/>
</dbReference>
<dbReference type="AlphaFoldDB" id="A0AAE0PF10"/>
<reference evidence="3" key="1">
    <citation type="journal article" date="2023" name="Mol. Phylogenet. Evol.">
        <title>Genome-scale phylogeny and comparative genomics of the fungal order Sordariales.</title>
        <authorList>
            <person name="Hensen N."/>
            <person name="Bonometti L."/>
            <person name="Westerberg I."/>
            <person name="Brannstrom I.O."/>
            <person name="Guillou S."/>
            <person name="Cros-Aarteil S."/>
            <person name="Calhoun S."/>
            <person name="Haridas S."/>
            <person name="Kuo A."/>
            <person name="Mondo S."/>
            <person name="Pangilinan J."/>
            <person name="Riley R."/>
            <person name="LaButti K."/>
            <person name="Andreopoulos B."/>
            <person name="Lipzen A."/>
            <person name="Chen C."/>
            <person name="Yan M."/>
            <person name="Daum C."/>
            <person name="Ng V."/>
            <person name="Clum A."/>
            <person name="Steindorff A."/>
            <person name="Ohm R.A."/>
            <person name="Martin F."/>
            <person name="Silar P."/>
            <person name="Natvig D.O."/>
            <person name="Lalanne C."/>
            <person name="Gautier V."/>
            <person name="Ament-Velasquez S.L."/>
            <person name="Kruys A."/>
            <person name="Hutchinson M.I."/>
            <person name="Powell A.J."/>
            <person name="Barry K."/>
            <person name="Miller A.N."/>
            <person name="Grigoriev I.V."/>
            <person name="Debuchy R."/>
            <person name="Gladieux P."/>
            <person name="Hiltunen Thoren M."/>
            <person name="Johannesson H."/>
        </authorList>
    </citation>
    <scope>NUCLEOTIDE SEQUENCE</scope>
    <source>
        <strain evidence="3">FGSC 1904</strain>
    </source>
</reference>
<evidence type="ECO:0000313" key="3">
    <source>
        <dbReference type="EMBL" id="KAK3398609.1"/>
    </source>
</evidence>
<dbReference type="Gene3D" id="3.40.50.150">
    <property type="entry name" value="Vaccinia Virus protein VP39"/>
    <property type="match status" value="1"/>
</dbReference>
<proteinExistence type="inferred from homology"/>
<dbReference type="PANTHER" id="PTHR43591:SF10">
    <property type="entry name" value="ABC TRANSMEMBRANE TYPE-1 DOMAIN-CONTAINING PROTEIN-RELATED"/>
    <property type="match status" value="1"/>
</dbReference>